<evidence type="ECO:0008006" key="4">
    <source>
        <dbReference type="Google" id="ProtNLM"/>
    </source>
</evidence>
<gene>
    <name evidence="2" type="ORF">OKJ48_20655</name>
</gene>
<reference evidence="2 3" key="1">
    <citation type="submission" date="2022-10" db="EMBL/GenBank/DDBJ databases">
        <authorList>
            <person name="Xie J."/>
            <person name="Shen N."/>
        </authorList>
    </citation>
    <scope>NUCLEOTIDE SEQUENCE [LARGE SCALE GENOMIC DNA]</scope>
    <source>
        <strain evidence="2 3">DSM 41681</strain>
    </source>
</reference>
<feature type="chain" id="PRO_5045922158" description="Lipoprotein" evidence="1">
    <location>
        <begin position="21"/>
        <end position="169"/>
    </location>
</feature>
<organism evidence="2 3">
    <name type="scientific">Streptomyces kunmingensis</name>
    <dbReference type="NCBI Taxonomy" id="68225"/>
    <lineage>
        <taxon>Bacteria</taxon>
        <taxon>Bacillati</taxon>
        <taxon>Actinomycetota</taxon>
        <taxon>Actinomycetes</taxon>
        <taxon>Kitasatosporales</taxon>
        <taxon>Streptomycetaceae</taxon>
        <taxon>Streptomyces</taxon>
    </lineage>
</organism>
<name>A0ABU6CDV8_9ACTN</name>
<keyword evidence="3" id="KW-1185">Reference proteome</keyword>
<dbReference type="RefSeq" id="WP_324770217.1">
    <property type="nucleotide sequence ID" value="NZ_BAAATS010000006.1"/>
</dbReference>
<evidence type="ECO:0000313" key="2">
    <source>
        <dbReference type="EMBL" id="MEB3962644.1"/>
    </source>
</evidence>
<protein>
    <recommendedName>
        <fullName evidence="4">Lipoprotein</fullName>
    </recommendedName>
</protein>
<feature type="signal peptide" evidence="1">
    <location>
        <begin position="1"/>
        <end position="20"/>
    </location>
</feature>
<evidence type="ECO:0000256" key="1">
    <source>
        <dbReference type="SAM" id="SignalP"/>
    </source>
</evidence>
<dbReference type="Proteomes" id="UP001352223">
    <property type="component" value="Unassembled WGS sequence"/>
</dbReference>
<proteinExistence type="predicted"/>
<comment type="caution">
    <text evidence="2">The sequence shown here is derived from an EMBL/GenBank/DDBJ whole genome shotgun (WGS) entry which is preliminary data.</text>
</comment>
<accession>A0ABU6CDV8</accession>
<dbReference type="EMBL" id="JAOZYB010000165">
    <property type="protein sequence ID" value="MEB3962644.1"/>
    <property type="molecule type" value="Genomic_DNA"/>
</dbReference>
<sequence>MHAIRAASAAVLSLTALSLAAPFAAAGDEHAFEADVSPTTVAAGGRVMLSQSGCKGRTEVSAGIFDAVSLGKDNSSKSVTVDWDAKQGAMYSVQFACEGHRTRSVDLTIAGGRPDDSASPPADHGVDAGVGGSIGGFDLHEIGLGAALITGAVGTAYYFSRRRTGDGKG</sequence>
<evidence type="ECO:0000313" key="3">
    <source>
        <dbReference type="Proteomes" id="UP001352223"/>
    </source>
</evidence>
<keyword evidence="1" id="KW-0732">Signal</keyword>